<dbReference type="RefSeq" id="WP_264488858.1">
    <property type="nucleotide sequence ID" value="NZ_JAPDDT010000009.1"/>
</dbReference>
<dbReference type="EMBL" id="JAPDDT010000009">
    <property type="protein sequence ID" value="MCW1924749.1"/>
    <property type="molecule type" value="Genomic_DNA"/>
</dbReference>
<proteinExistence type="predicted"/>
<dbReference type="Proteomes" id="UP001320876">
    <property type="component" value="Unassembled WGS sequence"/>
</dbReference>
<sequence length="46" mass="4811">MQVTTIGSRRCATMPWSQSIHLVALTGWGKTATAKRPGPPASTGIS</sequence>
<comment type="caution">
    <text evidence="1">The sequence shown here is derived from an EMBL/GenBank/DDBJ whole genome shotgun (WGS) entry which is preliminary data.</text>
</comment>
<keyword evidence="2" id="KW-1185">Reference proteome</keyword>
<protein>
    <submittedName>
        <fullName evidence="1">Uncharacterized protein</fullName>
    </submittedName>
</protein>
<organism evidence="1 2">
    <name type="scientific">Luteolibacter arcticus</name>
    <dbReference type="NCBI Taxonomy" id="1581411"/>
    <lineage>
        <taxon>Bacteria</taxon>
        <taxon>Pseudomonadati</taxon>
        <taxon>Verrucomicrobiota</taxon>
        <taxon>Verrucomicrobiia</taxon>
        <taxon>Verrucomicrobiales</taxon>
        <taxon>Verrucomicrobiaceae</taxon>
        <taxon>Luteolibacter</taxon>
    </lineage>
</organism>
<name>A0ABT3GMJ6_9BACT</name>
<evidence type="ECO:0000313" key="1">
    <source>
        <dbReference type="EMBL" id="MCW1924749.1"/>
    </source>
</evidence>
<gene>
    <name evidence="1" type="ORF">OKA05_19445</name>
</gene>
<evidence type="ECO:0000313" key="2">
    <source>
        <dbReference type="Proteomes" id="UP001320876"/>
    </source>
</evidence>
<reference evidence="1 2" key="1">
    <citation type="submission" date="2022-10" db="EMBL/GenBank/DDBJ databases">
        <title>Luteolibacter arcticus strain CCTCC AB 2014275, whole genome shotgun sequencing project.</title>
        <authorList>
            <person name="Zhao G."/>
            <person name="Shen L."/>
        </authorList>
    </citation>
    <scope>NUCLEOTIDE SEQUENCE [LARGE SCALE GENOMIC DNA]</scope>
    <source>
        <strain evidence="1 2">CCTCC AB 2014275</strain>
    </source>
</reference>
<accession>A0ABT3GMJ6</accession>